<feature type="region of interest" description="Disordered" evidence="1">
    <location>
        <begin position="73"/>
        <end position="103"/>
    </location>
</feature>
<evidence type="ECO:0000313" key="2">
    <source>
        <dbReference type="EMBL" id="PLW33805.1"/>
    </source>
</evidence>
<protein>
    <submittedName>
        <fullName evidence="2">Uncharacterized protein</fullName>
    </submittedName>
</protein>
<organism evidence="2 3">
    <name type="scientific">Puccinia coronata f. sp. avenae</name>
    <dbReference type="NCBI Taxonomy" id="200324"/>
    <lineage>
        <taxon>Eukaryota</taxon>
        <taxon>Fungi</taxon>
        <taxon>Dikarya</taxon>
        <taxon>Basidiomycota</taxon>
        <taxon>Pucciniomycotina</taxon>
        <taxon>Pucciniomycetes</taxon>
        <taxon>Pucciniales</taxon>
        <taxon>Pucciniaceae</taxon>
        <taxon>Puccinia</taxon>
    </lineage>
</organism>
<proteinExistence type="predicted"/>
<feature type="region of interest" description="Disordered" evidence="1">
    <location>
        <begin position="204"/>
        <end position="229"/>
    </location>
</feature>
<sequence length="249" mass="26790">MIADKSSQQGITLDLGVNAETGIGNLGATGSTPGSTIAKESFITSSLVPASAKIAAQIQAQATQQRTVKSLKSKATAAPAKPCSKARKVPTVTDNQPQDPDDLMEERDVDLNILDILGTLASVETSLLTESGLTILASVPTSSEQSPPKGEKASMFALAMENETAGNKDRADMFFMIYERLIQTAMTPEDDLMQAHAKLPSLTLKRPADQVTSTTTSSKEKRTKRPLFDPSVCNRHTNLGFTHYFDRNF</sequence>
<name>A0A2N5U7T5_9BASI</name>
<gene>
    <name evidence="2" type="ORF">PCANC_21897</name>
</gene>
<dbReference type="EMBL" id="PGCJ01000291">
    <property type="protein sequence ID" value="PLW33805.1"/>
    <property type="molecule type" value="Genomic_DNA"/>
</dbReference>
<accession>A0A2N5U7T5</accession>
<keyword evidence="3" id="KW-1185">Reference proteome</keyword>
<comment type="caution">
    <text evidence="2">The sequence shown here is derived from an EMBL/GenBank/DDBJ whole genome shotgun (WGS) entry which is preliminary data.</text>
</comment>
<evidence type="ECO:0000256" key="1">
    <source>
        <dbReference type="SAM" id="MobiDB-lite"/>
    </source>
</evidence>
<dbReference type="AlphaFoldDB" id="A0A2N5U7T5"/>
<evidence type="ECO:0000313" key="3">
    <source>
        <dbReference type="Proteomes" id="UP000235388"/>
    </source>
</evidence>
<reference evidence="2 3" key="1">
    <citation type="submission" date="2017-11" db="EMBL/GenBank/DDBJ databases">
        <title>De novo assembly and phasing of dikaryotic genomes from two isolates of Puccinia coronata f. sp. avenae, the causal agent of oat crown rust.</title>
        <authorList>
            <person name="Miller M.E."/>
            <person name="Zhang Y."/>
            <person name="Omidvar V."/>
            <person name="Sperschneider J."/>
            <person name="Schwessinger B."/>
            <person name="Raley C."/>
            <person name="Palmer J.M."/>
            <person name="Garnica D."/>
            <person name="Upadhyaya N."/>
            <person name="Rathjen J."/>
            <person name="Taylor J.M."/>
            <person name="Park R.F."/>
            <person name="Dodds P.N."/>
            <person name="Hirsch C.D."/>
            <person name="Kianian S.F."/>
            <person name="Figueroa M."/>
        </authorList>
    </citation>
    <scope>NUCLEOTIDE SEQUENCE [LARGE SCALE GENOMIC DNA]</scope>
    <source>
        <strain evidence="2">12NC29</strain>
    </source>
</reference>
<dbReference type="Proteomes" id="UP000235388">
    <property type="component" value="Unassembled WGS sequence"/>
</dbReference>